<evidence type="ECO:0000259" key="2">
    <source>
        <dbReference type="Pfam" id="PF26080"/>
    </source>
</evidence>
<proteinExistence type="predicted"/>
<feature type="signal peptide" evidence="1">
    <location>
        <begin position="1"/>
        <end position="25"/>
    </location>
</feature>
<protein>
    <recommendedName>
        <fullName evidence="2">CUB domain-containing protein</fullName>
    </recommendedName>
</protein>
<name>A0A7R8UB37_HERIL</name>
<accession>A0A7R8UB37</accession>
<dbReference type="OrthoDB" id="6378913at2759"/>
<dbReference type="EMBL" id="LR899009">
    <property type="protein sequence ID" value="CAD7077507.1"/>
    <property type="molecule type" value="Genomic_DNA"/>
</dbReference>
<keyword evidence="4" id="KW-1185">Reference proteome</keyword>
<dbReference type="PANTHER" id="PTHR33236">
    <property type="entry name" value="INTRAFLAGELLAR TRANSPORT PROTEIN 122 FAMILY PROTEIN-RELATED"/>
    <property type="match status" value="1"/>
</dbReference>
<evidence type="ECO:0000313" key="4">
    <source>
        <dbReference type="Proteomes" id="UP000594454"/>
    </source>
</evidence>
<reference evidence="3 4" key="1">
    <citation type="submission" date="2020-11" db="EMBL/GenBank/DDBJ databases">
        <authorList>
            <person name="Wallbank WR R."/>
            <person name="Pardo Diaz C."/>
            <person name="Kozak K."/>
            <person name="Martin S."/>
            <person name="Jiggins C."/>
            <person name="Moest M."/>
            <person name="Warren A I."/>
            <person name="Generalovic N T."/>
            <person name="Byers J.R.P. K."/>
            <person name="Montejo-Kovacevich G."/>
            <person name="Yen C E."/>
        </authorList>
    </citation>
    <scope>NUCLEOTIDE SEQUENCE [LARGE SCALE GENOMIC DNA]</scope>
</reference>
<dbReference type="Proteomes" id="UP000594454">
    <property type="component" value="Chromosome 1"/>
</dbReference>
<dbReference type="InParanoid" id="A0A7R8UB37"/>
<dbReference type="PANTHER" id="PTHR33236:SF12">
    <property type="entry name" value="CUB DOMAIN-CONTAINING PROTEIN-RELATED"/>
    <property type="match status" value="1"/>
</dbReference>
<organism evidence="3 4">
    <name type="scientific">Hermetia illucens</name>
    <name type="common">Black soldier fly</name>
    <dbReference type="NCBI Taxonomy" id="343691"/>
    <lineage>
        <taxon>Eukaryota</taxon>
        <taxon>Metazoa</taxon>
        <taxon>Ecdysozoa</taxon>
        <taxon>Arthropoda</taxon>
        <taxon>Hexapoda</taxon>
        <taxon>Insecta</taxon>
        <taxon>Pterygota</taxon>
        <taxon>Neoptera</taxon>
        <taxon>Endopterygota</taxon>
        <taxon>Diptera</taxon>
        <taxon>Brachycera</taxon>
        <taxon>Stratiomyomorpha</taxon>
        <taxon>Stratiomyidae</taxon>
        <taxon>Hermetiinae</taxon>
        <taxon>Hermetia</taxon>
    </lineage>
</organism>
<feature type="chain" id="PRO_5031025124" description="CUB domain-containing protein" evidence="1">
    <location>
        <begin position="26"/>
        <end position="442"/>
    </location>
</feature>
<keyword evidence="1" id="KW-0732">Signal</keyword>
<gene>
    <name evidence="3" type="ORF">HERILL_LOCUS849</name>
</gene>
<sequence length="442" mass="49359">MEFARFKAIASFLILLSLVSRSVPCGEIQQQEAPKICFESDLEIEFVESNSTSQAKNFTIQNTVRIVGDQLVEFTFSAHRNYVVRPTYIYPLPPKEENQSPCPDEKEKKEECTKSYLKLGPLSSCELDEQVSLQCGGSSSAKKIVIQGSVSIPSQTPCTYTVNRFSSHVCQLRVDFSTNMPQPTVIPPASVPGTMPYCGTSYLSIGEMRFCGINTNQHIYLPFGQKTISETISVLIGSNNNANWRVIVTQLECPPDTTEEFKQLTHTSPGQILDINKLIHKQHFDTDLIAPNGCLQYFPNRTGVFESFNYNAGAGPYLPGMKYAICFDRPATFSNIQFSAERFNMSRADPSYIDVPMTDAECIDERGDTLVHHNDHFLIPYSTILQTGDSATRYCGDILEGQNLIANPPGPLEVLVNIGTLYYPLNFGPRPQRAFRVSYSIQ</sequence>
<dbReference type="InterPro" id="IPR058698">
    <property type="entry name" value="CUB_metazoa"/>
</dbReference>
<dbReference type="AlphaFoldDB" id="A0A7R8UB37"/>
<dbReference type="Pfam" id="PF26080">
    <property type="entry name" value="CUB_animal"/>
    <property type="match status" value="1"/>
</dbReference>
<feature type="domain" description="CUB" evidence="2">
    <location>
        <begin position="291"/>
        <end position="422"/>
    </location>
</feature>
<evidence type="ECO:0000256" key="1">
    <source>
        <dbReference type="SAM" id="SignalP"/>
    </source>
</evidence>
<evidence type="ECO:0000313" key="3">
    <source>
        <dbReference type="EMBL" id="CAD7077507.1"/>
    </source>
</evidence>